<reference evidence="8 9" key="1">
    <citation type="submission" date="2020-06" db="EMBL/GenBank/DDBJ databases">
        <authorList>
            <person name="Hwang Y.J."/>
        </authorList>
    </citation>
    <scope>NUCLEOTIDE SEQUENCE [LARGE SCALE GENOMIC DNA]</scope>
    <source>
        <strain evidence="8 9">KUDC8001</strain>
    </source>
</reference>
<dbReference type="Gene3D" id="2.102.10.10">
    <property type="entry name" value="Rieske [2Fe-2S] iron-sulphur domain"/>
    <property type="match status" value="1"/>
</dbReference>
<evidence type="ECO:0000313" key="9">
    <source>
        <dbReference type="Proteomes" id="UP000514509"/>
    </source>
</evidence>
<dbReference type="InterPro" id="IPR036922">
    <property type="entry name" value="Rieske_2Fe-2S_sf"/>
</dbReference>
<keyword evidence="3" id="KW-0408">Iron</keyword>
<dbReference type="Proteomes" id="UP000514509">
    <property type="component" value="Chromosome"/>
</dbReference>
<keyword evidence="1" id="KW-0001">2Fe-2S</keyword>
<keyword evidence="2" id="KW-0479">Metal-binding</keyword>
<comment type="cofactor">
    <cofactor evidence="5">
        <name>[2Fe-2S] cluster</name>
        <dbReference type="ChEBI" id="CHEBI:190135"/>
    </cofactor>
</comment>
<evidence type="ECO:0000256" key="3">
    <source>
        <dbReference type="ARBA" id="ARBA00023004"/>
    </source>
</evidence>
<evidence type="ECO:0000256" key="1">
    <source>
        <dbReference type="ARBA" id="ARBA00022714"/>
    </source>
</evidence>
<keyword evidence="9" id="KW-1185">Reference proteome</keyword>
<evidence type="ECO:0000313" key="8">
    <source>
        <dbReference type="EMBL" id="QMU27190.1"/>
    </source>
</evidence>
<dbReference type="GO" id="GO:0051537">
    <property type="term" value="F:2 iron, 2 sulfur cluster binding"/>
    <property type="evidence" value="ECO:0007669"/>
    <property type="project" value="UniProtKB-KW"/>
</dbReference>
<name>A0A7L7L354_9BACT</name>
<dbReference type="SUPFAM" id="SSF50022">
    <property type="entry name" value="ISP domain"/>
    <property type="match status" value="1"/>
</dbReference>
<dbReference type="PANTHER" id="PTHR21496:SF0">
    <property type="entry name" value="RIESKE DOMAIN-CONTAINING PROTEIN"/>
    <property type="match status" value="1"/>
</dbReference>
<keyword evidence="4" id="KW-0411">Iron-sulfur</keyword>
<accession>A0A7L7L354</accession>
<reference evidence="8 9" key="2">
    <citation type="submission" date="2020-08" db="EMBL/GenBank/DDBJ databases">
        <title>Adhaeribacter dokdonensis sp. nov., isolated from the rhizosphere of Elymus tsukushiensis, a plant native to the Dokdo Islands, Republic of Korea.</title>
        <authorList>
            <person name="Ghim S.Y."/>
        </authorList>
    </citation>
    <scope>NUCLEOTIDE SEQUENCE [LARGE SCALE GENOMIC DNA]</scope>
    <source>
        <strain evidence="8 9">KUDC8001</strain>
    </source>
</reference>
<dbReference type="KEGG" id="add:HUW48_03700"/>
<evidence type="ECO:0000259" key="7">
    <source>
        <dbReference type="PROSITE" id="PS51296"/>
    </source>
</evidence>
<evidence type="ECO:0000256" key="6">
    <source>
        <dbReference type="ARBA" id="ARBA00038001"/>
    </source>
</evidence>
<evidence type="ECO:0000256" key="5">
    <source>
        <dbReference type="ARBA" id="ARBA00034078"/>
    </source>
</evidence>
<dbReference type="Pfam" id="PF00355">
    <property type="entry name" value="Rieske"/>
    <property type="match status" value="1"/>
</dbReference>
<dbReference type="RefSeq" id="WP_182414391.1">
    <property type="nucleotide sequence ID" value="NZ_CP055153.1"/>
</dbReference>
<protein>
    <submittedName>
        <fullName evidence="8">Rieske 2Fe-2S domain-containing protein</fullName>
    </submittedName>
</protein>
<dbReference type="CDD" id="cd03467">
    <property type="entry name" value="Rieske"/>
    <property type="match status" value="1"/>
</dbReference>
<dbReference type="GO" id="GO:0046872">
    <property type="term" value="F:metal ion binding"/>
    <property type="evidence" value="ECO:0007669"/>
    <property type="project" value="UniProtKB-KW"/>
</dbReference>
<organism evidence="8 9">
    <name type="scientific">Adhaeribacter radiodurans</name>
    <dbReference type="NCBI Taxonomy" id="2745197"/>
    <lineage>
        <taxon>Bacteria</taxon>
        <taxon>Pseudomonadati</taxon>
        <taxon>Bacteroidota</taxon>
        <taxon>Cytophagia</taxon>
        <taxon>Cytophagales</taxon>
        <taxon>Hymenobacteraceae</taxon>
        <taxon>Adhaeribacter</taxon>
    </lineage>
</organism>
<comment type="similarity">
    <text evidence="6">Belongs to the bacterial ring-hydroxylating dioxygenase ferredoxin component family.</text>
</comment>
<dbReference type="PROSITE" id="PS51296">
    <property type="entry name" value="RIESKE"/>
    <property type="match status" value="1"/>
</dbReference>
<proteinExistence type="inferred from homology"/>
<dbReference type="PANTHER" id="PTHR21496">
    <property type="entry name" value="FERREDOXIN-RELATED"/>
    <property type="match status" value="1"/>
</dbReference>
<evidence type="ECO:0000256" key="2">
    <source>
        <dbReference type="ARBA" id="ARBA00022723"/>
    </source>
</evidence>
<evidence type="ECO:0000256" key="4">
    <source>
        <dbReference type="ARBA" id="ARBA00023014"/>
    </source>
</evidence>
<dbReference type="InterPro" id="IPR017941">
    <property type="entry name" value="Rieske_2Fe-2S"/>
</dbReference>
<gene>
    <name evidence="8" type="ORF">HUW48_03700</name>
</gene>
<dbReference type="EMBL" id="CP055153">
    <property type="protein sequence ID" value="QMU27190.1"/>
    <property type="molecule type" value="Genomic_DNA"/>
</dbReference>
<dbReference type="AlphaFoldDB" id="A0A7L7L354"/>
<feature type="domain" description="Rieske" evidence="7">
    <location>
        <begin position="15"/>
        <end position="112"/>
    </location>
</feature>
<sequence>MADLPPTQQHKIFDSVTAAEQALPLGKPQKLWVSGQKEAICLVRTRKGIFAVSDVCPHLGESLSKGTTNYLNEVVCPWHSYRFSLFNGQECDNRTSYLKTFLVEIQPDGIYLTL</sequence>